<proteinExistence type="predicted"/>
<comment type="caution">
    <text evidence="1">The sequence shown here is derived from an EMBL/GenBank/DDBJ whole genome shotgun (WGS) entry which is preliminary data.</text>
</comment>
<evidence type="ECO:0000313" key="2">
    <source>
        <dbReference type="Proteomes" id="UP001419268"/>
    </source>
</evidence>
<accession>A0AAP0JFT0</accession>
<dbReference type="AlphaFoldDB" id="A0AAP0JFT0"/>
<sequence>MCAKDLSLIKKRIAKLAFNNMNLECVQDANKADKPSCQLMTARLLPPPGTESTSPK</sequence>
<evidence type="ECO:0000313" key="1">
    <source>
        <dbReference type="EMBL" id="KAK9132152.1"/>
    </source>
</evidence>
<gene>
    <name evidence="1" type="ORF">Scep_011680</name>
</gene>
<protein>
    <submittedName>
        <fullName evidence="1">Uncharacterized protein</fullName>
    </submittedName>
</protein>
<dbReference type="EMBL" id="JBBNAG010000005">
    <property type="protein sequence ID" value="KAK9132152.1"/>
    <property type="molecule type" value="Genomic_DNA"/>
</dbReference>
<name>A0AAP0JFT0_9MAGN</name>
<dbReference type="Proteomes" id="UP001419268">
    <property type="component" value="Unassembled WGS sequence"/>
</dbReference>
<reference evidence="1 2" key="1">
    <citation type="submission" date="2024-01" db="EMBL/GenBank/DDBJ databases">
        <title>Genome assemblies of Stephania.</title>
        <authorList>
            <person name="Yang L."/>
        </authorList>
    </citation>
    <scope>NUCLEOTIDE SEQUENCE [LARGE SCALE GENOMIC DNA]</scope>
    <source>
        <strain evidence="1">JXDWG</strain>
        <tissue evidence="1">Leaf</tissue>
    </source>
</reference>
<keyword evidence="2" id="KW-1185">Reference proteome</keyword>
<organism evidence="1 2">
    <name type="scientific">Stephania cephalantha</name>
    <dbReference type="NCBI Taxonomy" id="152367"/>
    <lineage>
        <taxon>Eukaryota</taxon>
        <taxon>Viridiplantae</taxon>
        <taxon>Streptophyta</taxon>
        <taxon>Embryophyta</taxon>
        <taxon>Tracheophyta</taxon>
        <taxon>Spermatophyta</taxon>
        <taxon>Magnoliopsida</taxon>
        <taxon>Ranunculales</taxon>
        <taxon>Menispermaceae</taxon>
        <taxon>Menispermoideae</taxon>
        <taxon>Cissampelideae</taxon>
        <taxon>Stephania</taxon>
    </lineage>
</organism>